<evidence type="ECO:0000256" key="3">
    <source>
        <dbReference type="ARBA" id="ARBA00022448"/>
    </source>
</evidence>
<dbReference type="PANTHER" id="PTHR11690">
    <property type="entry name" value="AMILORIDE-SENSITIVE SODIUM CHANNEL-RELATED"/>
    <property type="match status" value="1"/>
</dbReference>
<evidence type="ECO:0000256" key="12">
    <source>
        <dbReference type="ARBA" id="ARBA00023303"/>
    </source>
</evidence>
<keyword evidence="11 13" id="KW-0739">Sodium transport</keyword>
<feature type="region of interest" description="Disordered" evidence="14">
    <location>
        <begin position="505"/>
        <end position="536"/>
    </location>
</feature>
<dbReference type="InterPro" id="IPR001873">
    <property type="entry name" value="ENaC"/>
</dbReference>
<protein>
    <submittedName>
        <fullName evidence="16">Uncharacterized protein</fullName>
    </submittedName>
</protein>
<evidence type="ECO:0000313" key="16">
    <source>
        <dbReference type="EMBL" id="CAD2195536.1"/>
    </source>
</evidence>
<reference evidence="16 17" key="1">
    <citation type="submission" date="2020-08" db="EMBL/GenBank/DDBJ databases">
        <authorList>
            <person name="Koutsovoulos G."/>
            <person name="Danchin GJ E."/>
        </authorList>
    </citation>
    <scope>NUCLEOTIDE SEQUENCE [LARGE SCALE GENOMIC DNA]</scope>
</reference>
<keyword evidence="5 13" id="KW-0812">Transmembrane</keyword>
<dbReference type="PANTHER" id="PTHR11690:SF227">
    <property type="entry name" value="AMILORIDE-SENSITIVE SODIUM CHANNEL"/>
    <property type="match status" value="1"/>
</dbReference>
<comment type="caution">
    <text evidence="16">The sequence shown here is derived from an EMBL/GenBank/DDBJ whole genome shotgun (WGS) entry which is preliminary data.</text>
</comment>
<keyword evidence="8 13" id="KW-0406">Ion transport</keyword>
<evidence type="ECO:0000256" key="6">
    <source>
        <dbReference type="ARBA" id="ARBA00022989"/>
    </source>
</evidence>
<keyword evidence="4 13" id="KW-0894">Sodium channel</keyword>
<feature type="compositionally biased region" description="Polar residues" evidence="14">
    <location>
        <begin position="569"/>
        <end position="578"/>
    </location>
</feature>
<dbReference type="GO" id="GO:0015280">
    <property type="term" value="F:ligand-gated sodium channel activity"/>
    <property type="evidence" value="ECO:0007669"/>
    <property type="project" value="TreeGrafter"/>
</dbReference>
<keyword evidence="10" id="KW-0325">Glycoprotein</keyword>
<gene>
    <name evidence="16" type="ORF">MENT_LOCUS48635</name>
</gene>
<dbReference type="AlphaFoldDB" id="A0A6V7X864"/>
<feature type="region of interest" description="Disordered" evidence="14">
    <location>
        <begin position="548"/>
        <end position="578"/>
    </location>
</feature>
<keyword evidence="3 13" id="KW-0813">Transport</keyword>
<evidence type="ECO:0000256" key="5">
    <source>
        <dbReference type="ARBA" id="ARBA00022692"/>
    </source>
</evidence>
<evidence type="ECO:0000256" key="11">
    <source>
        <dbReference type="ARBA" id="ARBA00023201"/>
    </source>
</evidence>
<evidence type="ECO:0000256" key="2">
    <source>
        <dbReference type="ARBA" id="ARBA00007193"/>
    </source>
</evidence>
<dbReference type="OrthoDB" id="6502088at2759"/>
<dbReference type="Pfam" id="PF00858">
    <property type="entry name" value="ASC"/>
    <property type="match status" value="1"/>
</dbReference>
<evidence type="ECO:0000256" key="10">
    <source>
        <dbReference type="ARBA" id="ARBA00023180"/>
    </source>
</evidence>
<feature type="compositionally biased region" description="Basic and acidic residues" evidence="14">
    <location>
        <begin position="523"/>
        <end position="535"/>
    </location>
</feature>
<comment type="subcellular location">
    <subcellularLocation>
        <location evidence="1">Membrane</location>
        <topology evidence="1">Multi-pass membrane protein</topology>
    </subcellularLocation>
</comment>
<keyword evidence="9 15" id="KW-0472">Membrane</keyword>
<organism evidence="16 17">
    <name type="scientific">Meloidogyne enterolobii</name>
    <name type="common">Root-knot nematode worm</name>
    <name type="synonym">Meloidogyne mayaguensis</name>
    <dbReference type="NCBI Taxonomy" id="390850"/>
    <lineage>
        <taxon>Eukaryota</taxon>
        <taxon>Metazoa</taxon>
        <taxon>Ecdysozoa</taxon>
        <taxon>Nematoda</taxon>
        <taxon>Chromadorea</taxon>
        <taxon>Rhabditida</taxon>
        <taxon>Tylenchina</taxon>
        <taxon>Tylenchomorpha</taxon>
        <taxon>Tylenchoidea</taxon>
        <taxon>Meloidogynidae</taxon>
        <taxon>Meloidogyninae</taxon>
        <taxon>Meloidogyne</taxon>
    </lineage>
</organism>
<name>A0A6V7X864_MELEN</name>
<evidence type="ECO:0000256" key="9">
    <source>
        <dbReference type="ARBA" id="ARBA00023136"/>
    </source>
</evidence>
<proteinExistence type="inferred from homology"/>
<evidence type="ECO:0000256" key="8">
    <source>
        <dbReference type="ARBA" id="ARBA00023065"/>
    </source>
</evidence>
<comment type="similarity">
    <text evidence="2 13">Belongs to the amiloride-sensitive sodium channel (TC 1.A.6) family.</text>
</comment>
<dbReference type="Gene3D" id="1.10.287.770">
    <property type="entry name" value="YojJ-like"/>
    <property type="match status" value="1"/>
</dbReference>
<dbReference type="EMBL" id="CAJEWN010001223">
    <property type="protein sequence ID" value="CAD2195536.1"/>
    <property type="molecule type" value="Genomic_DNA"/>
</dbReference>
<keyword evidence="7" id="KW-0915">Sodium</keyword>
<feature type="compositionally biased region" description="Polar residues" evidence="14">
    <location>
        <begin position="511"/>
        <end position="522"/>
    </location>
</feature>
<evidence type="ECO:0000256" key="14">
    <source>
        <dbReference type="SAM" id="MobiDB-lite"/>
    </source>
</evidence>
<evidence type="ECO:0000256" key="15">
    <source>
        <dbReference type="SAM" id="Phobius"/>
    </source>
</evidence>
<evidence type="ECO:0000256" key="4">
    <source>
        <dbReference type="ARBA" id="ARBA00022461"/>
    </source>
</evidence>
<dbReference type="GO" id="GO:0005886">
    <property type="term" value="C:plasma membrane"/>
    <property type="evidence" value="ECO:0007669"/>
    <property type="project" value="TreeGrafter"/>
</dbReference>
<evidence type="ECO:0000256" key="1">
    <source>
        <dbReference type="ARBA" id="ARBA00004141"/>
    </source>
</evidence>
<accession>A0A6V7X864</accession>
<feature type="transmembrane region" description="Helical" evidence="15">
    <location>
        <begin position="20"/>
        <end position="38"/>
    </location>
</feature>
<evidence type="ECO:0000256" key="7">
    <source>
        <dbReference type="ARBA" id="ARBA00023053"/>
    </source>
</evidence>
<keyword evidence="12 13" id="KW-0407">Ion channel</keyword>
<sequence>MVDRTHQVYSIVYSKKFRRWAFYFLIVFLAGMTIYETTNLTAEYLGFPKRADMSMQFNRTIIFPNITFCMSKRQAWSHFGNFGDSSDSGNFSSNFGNFSSNSTLTTSNREWNSEVEQILAKMPNHDSFMNSSGWPQELIMSAYEAIATLNSLEREKIDSQTLADIKAFQSNPKHQGLRTLVKKWLAAIAERKVSFKDFTQKVGIETLEKSKNYFMRTGFNDSDNFTTLVHISWLSNKQLCFQPLFPNAESFKPIEDQGKFFQMELVHNPSALNDSKQAEECMSLDLHGRPTTMAKHMEGKGRSKDGTTEGLCLGRVHETKVEIRGHYIMLENDDEATACRNYDDVDDAEVNEFECRSRCRMQMIRSYCKCTPSTLQYLVADEKEFVRYPACDYEQCQLPDNVTNTNEKTCAKECLPHCVQIRYLVQNTPMGRSTNPAITDVNLIWGAFEYMNLEQKYVYTLWSFISSIGGSIGVWLGLSALSLIQLITFLTEKTAVKVNEKIKKDKVTTPHKVSSNQQPNKKYSTDSARENEKKISMNPFGGPVAVNVFESPFPKAQGGGKYPPPSYEPDQQNRQSYH</sequence>
<keyword evidence="6 15" id="KW-1133">Transmembrane helix</keyword>
<evidence type="ECO:0000313" key="17">
    <source>
        <dbReference type="Proteomes" id="UP000580250"/>
    </source>
</evidence>
<evidence type="ECO:0000256" key="13">
    <source>
        <dbReference type="RuleBase" id="RU000679"/>
    </source>
</evidence>
<dbReference type="Proteomes" id="UP000580250">
    <property type="component" value="Unassembled WGS sequence"/>
</dbReference>